<dbReference type="KEGG" id="srhi:H9L12_07815"/>
<keyword evidence="1" id="KW-0732">Signal</keyword>
<dbReference type="Gene3D" id="3.10.450.50">
    <property type="match status" value="1"/>
</dbReference>
<keyword evidence="3" id="KW-1185">Reference proteome</keyword>
<gene>
    <name evidence="2" type="ORF">H9L12_07815</name>
</gene>
<name>A0A7G9S8T9_9SPHN</name>
<dbReference type="InterPro" id="IPR032710">
    <property type="entry name" value="NTF2-like_dom_sf"/>
</dbReference>
<organism evidence="2 3">
    <name type="scientific">Sphingomonas rhizophila</name>
    <dbReference type="NCBI Taxonomy" id="2071607"/>
    <lineage>
        <taxon>Bacteria</taxon>
        <taxon>Pseudomonadati</taxon>
        <taxon>Pseudomonadota</taxon>
        <taxon>Alphaproteobacteria</taxon>
        <taxon>Sphingomonadales</taxon>
        <taxon>Sphingomonadaceae</taxon>
        <taxon>Sphingomonas</taxon>
    </lineage>
</organism>
<evidence type="ECO:0000313" key="2">
    <source>
        <dbReference type="EMBL" id="QNN64264.1"/>
    </source>
</evidence>
<dbReference type="AlphaFoldDB" id="A0A7G9S8T9"/>
<dbReference type="EMBL" id="CP060717">
    <property type="protein sequence ID" value="QNN64264.1"/>
    <property type="molecule type" value="Genomic_DNA"/>
</dbReference>
<dbReference type="RefSeq" id="WP_187541264.1">
    <property type="nucleotide sequence ID" value="NZ_CP060717.1"/>
</dbReference>
<dbReference type="Proteomes" id="UP000515955">
    <property type="component" value="Chromosome"/>
</dbReference>
<accession>A0A7G9S8T9</accession>
<evidence type="ECO:0000313" key="3">
    <source>
        <dbReference type="Proteomes" id="UP000515955"/>
    </source>
</evidence>
<protein>
    <submittedName>
        <fullName evidence="2">Nuclear transport factor 2 family protein</fullName>
    </submittedName>
</protein>
<dbReference type="SUPFAM" id="SSF54427">
    <property type="entry name" value="NTF2-like"/>
    <property type="match status" value="1"/>
</dbReference>
<evidence type="ECO:0000256" key="1">
    <source>
        <dbReference type="SAM" id="SignalP"/>
    </source>
</evidence>
<feature type="signal peptide" evidence="1">
    <location>
        <begin position="1"/>
        <end position="22"/>
    </location>
</feature>
<reference evidence="2 3" key="1">
    <citation type="submission" date="2020-08" db="EMBL/GenBank/DDBJ databases">
        <title>Genome sequence of Sphingomonas rhizophila KACC 19189T.</title>
        <authorList>
            <person name="Hyun D.-W."/>
            <person name="Bae J.-W."/>
        </authorList>
    </citation>
    <scope>NUCLEOTIDE SEQUENCE [LARGE SCALE GENOMIC DNA]</scope>
    <source>
        <strain evidence="2 3">KACC 19189</strain>
    </source>
</reference>
<sequence length="176" mass="18543">MRSILLGALVVLAPVAAPPAMAQPAPAAAIDAAATDAAAISAAVKDVYAVISGPAGQPRDWARMRSLFAPDARMTAITPKGLSGGTLEDYIAKSGPILVKVGFTERELAHRIEQYGDIAHVWSSYEGTSTDGKLKVRGINSFQLARLGGQWKVQSIFWQPEHSGLPLPADMAQPAK</sequence>
<proteinExistence type="predicted"/>
<feature type="chain" id="PRO_5028907618" evidence="1">
    <location>
        <begin position="23"/>
        <end position="176"/>
    </location>
</feature>